<dbReference type="EMBL" id="JALJOS010000005">
    <property type="protein sequence ID" value="KAK9838878.1"/>
    <property type="molecule type" value="Genomic_DNA"/>
</dbReference>
<organism evidence="2 3">
    <name type="scientific">Apatococcus lobatus</name>
    <dbReference type="NCBI Taxonomy" id="904363"/>
    <lineage>
        <taxon>Eukaryota</taxon>
        <taxon>Viridiplantae</taxon>
        <taxon>Chlorophyta</taxon>
        <taxon>core chlorophytes</taxon>
        <taxon>Trebouxiophyceae</taxon>
        <taxon>Chlorellales</taxon>
        <taxon>Chlorellaceae</taxon>
        <taxon>Apatococcus</taxon>
    </lineage>
</organism>
<evidence type="ECO:0000313" key="2">
    <source>
        <dbReference type="EMBL" id="KAK9838878.1"/>
    </source>
</evidence>
<dbReference type="AlphaFoldDB" id="A0AAW1RZZ5"/>
<evidence type="ECO:0000256" key="1">
    <source>
        <dbReference type="SAM" id="Coils"/>
    </source>
</evidence>
<gene>
    <name evidence="2" type="ORF">WJX74_005081</name>
</gene>
<reference evidence="2 3" key="1">
    <citation type="journal article" date="2024" name="Nat. Commun.">
        <title>Phylogenomics reveals the evolutionary origins of lichenization in chlorophyte algae.</title>
        <authorList>
            <person name="Puginier C."/>
            <person name="Libourel C."/>
            <person name="Otte J."/>
            <person name="Skaloud P."/>
            <person name="Haon M."/>
            <person name="Grisel S."/>
            <person name="Petersen M."/>
            <person name="Berrin J.G."/>
            <person name="Delaux P.M."/>
            <person name="Dal Grande F."/>
            <person name="Keller J."/>
        </authorList>
    </citation>
    <scope>NUCLEOTIDE SEQUENCE [LARGE SCALE GENOMIC DNA]</scope>
    <source>
        <strain evidence="2 3">SAG 2145</strain>
    </source>
</reference>
<evidence type="ECO:0000313" key="3">
    <source>
        <dbReference type="Proteomes" id="UP001438707"/>
    </source>
</evidence>
<comment type="caution">
    <text evidence="2">The sequence shown here is derived from an EMBL/GenBank/DDBJ whole genome shotgun (WGS) entry which is preliminary data.</text>
</comment>
<dbReference type="Proteomes" id="UP001438707">
    <property type="component" value="Unassembled WGS sequence"/>
</dbReference>
<proteinExistence type="predicted"/>
<protein>
    <submittedName>
        <fullName evidence="2">Uncharacterized protein</fullName>
    </submittedName>
</protein>
<keyword evidence="1" id="KW-0175">Coiled coil</keyword>
<feature type="coiled-coil region" evidence="1">
    <location>
        <begin position="255"/>
        <end position="321"/>
    </location>
</feature>
<keyword evidence="3" id="KW-1185">Reference proteome</keyword>
<accession>A0AAW1RZZ5</accession>
<sequence length="349" mass="40006">MDQLRVSLCQTLQRSFGAAGMTLEAQTLITQEVDRFIQLAKARKILEDDVEHLQARVRALLLHESPQYGSHSLLTSVAHKRFINMQNFKADVDAQLRERQQKTATAEAIRRKEAEDTINTAAWEIRHDLEEEEEEQRAAKGQLQEFLSGNAEVRLAKARAREAQQAADLIHLAQTSPMEASQMAAKRQQLAKVAERQARQEAAARVPIIPNTRRMVNDATMDRYRRDKEEADMREQVRRKAVVADRARETQAAIADQIREKAAKQKAAADLARQEADATAQRVQEWKLQEHSKEQQARQKNQEFRRLLEQQIKDNAKLRTKQPMSEVEKRINSNLLQQIQESGIKVATI</sequence>
<name>A0AAW1RZZ5_9CHLO</name>